<feature type="chain" id="PRO_5045325546" evidence="1">
    <location>
        <begin position="21"/>
        <end position="301"/>
    </location>
</feature>
<gene>
    <name evidence="2" type="ORF">LQ564_14980</name>
</gene>
<dbReference type="InterPro" id="IPR009836">
    <property type="entry name" value="GRDP-like"/>
</dbReference>
<keyword evidence="3" id="KW-1185">Reference proteome</keyword>
<protein>
    <submittedName>
        <fullName evidence="2">Glycine-rich domain-containing protein-like</fullName>
    </submittedName>
</protein>
<organism evidence="2 3">
    <name type="scientific">Massilia phyllostachyos</name>
    <dbReference type="NCBI Taxonomy" id="2898585"/>
    <lineage>
        <taxon>Bacteria</taxon>
        <taxon>Pseudomonadati</taxon>
        <taxon>Pseudomonadota</taxon>
        <taxon>Betaproteobacteria</taxon>
        <taxon>Burkholderiales</taxon>
        <taxon>Oxalobacteraceae</taxon>
        <taxon>Telluria group</taxon>
        <taxon>Massilia</taxon>
    </lineage>
</organism>
<evidence type="ECO:0000256" key="1">
    <source>
        <dbReference type="SAM" id="SignalP"/>
    </source>
</evidence>
<evidence type="ECO:0000313" key="3">
    <source>
        <dbReference type="Proteomes" id="UP001179361"/>
    </source>
</evidence>
<comment type="caution">
    <text evidence="2">The sequence shown here is derived from an EMBL/GenBank/DDBJ whole genome shotgun (WGS) entry which is preliminary data.</text>
</comment>
<name>A0ABS8Q789_9BURK</name>
<keyword evidence="1" id="KW-0732">Signal</keyword>
<evidence type="ECO:0000313" key="2">
    <source>
        <dbReference type="EMBL" id="MCD2517616.1"/>
    </source>
</evidence>
<proteinExistence type="predicted"/>
<reference evidence="2" key="1">
    <citation type="submission" date="2021-11" db="EMBL/GenBank/DDBJ databases">
        <title>The complete genome of Massilia sp sp. G4R7.</title>
        <authorList>
            <person name="Liu L."/>
            <person name="Yue J."/>
            <person name="Yuan J."/>
            <person name="Yang F."/>
            <person name="Li L."/>
        </authorList>
    </citation>
    <scope>NUCLEOTIDE SEQUENCE</scope>
    <source>
        <strain evidence="2">G4R7</strain>
    </source>
</reference>
<dbReference type="RefSeq" id="WP_231058897.1">
    <property type="nucleotide sequence ID" value="NZ_JAJNOC010000004.1"/>
</dbReference>
<dbReference type="EMBL" id="JAJNOC010000004">
    <property type="protein sequence ID" value="MCD2517616.1"/>
    <property type="molecule type" value="Genomic_DNA"/>
</dbReference>
<dbReference type="Pfam" id="PF07173">
    <property type="entry name" value="GRDP-like"/>
    <property type="match status" value="1"/>
</dbReference>
<dbReference type="Proteomes" id="UP001179361">
    <property type="component" value="Unassembled WGS sequence"/>
</dbReference>
<sequence>MSTNALATAFQATAANAANAASAASDAIAALDLGQIKMKLMHVESGEGWSAARADAVETEYRRFLFLMKKYPDAEASPTVDVDTFWHYHILDTMKYARDCEAVFGYFLHHYPYVGIGADAGDDDHAAGGERMRAIYEAEFGAGPAMNDYAFCSSPGTPREAAGSAQAFCSSPGTPRKAAGAGAAFCSSPGAPRKTAEVADTAFCSSPGTPRQAANARDFAFCSSPGAPRKAANAADYAFCSSPGTPRQSASAAHAFCSSPSTPREAANAAYAFCSSPSKPRESANAAYAFCSSPGKTALAA</sequence>
<accession>A0ABS8Q789</accession>
<feature type="signal peptide" evidence="1">
    <location>
        <begin position="1"/>
        <end position="20"/>
    </location>
</feature>